<dbReference type="Proteomes" id="UP000053820">
    <property type="component" value="Unassembled WGS sequence"/>
</dbReference>
<feature type="compositionally biased region" description="Basic and acidic residues" evidence="1">
    <location>
        <begin position="1"/>
        <end position="10"/>
    </location>
</feature>
<dbReference type="HOGENOM" id="CLU_778582_0_0_1"/>
<evidence type="ECO:0000256" key="1">
    <source>
        <dbReference type="SAM" id="MobiDB-lite"/>
    </source>
</evidence>
<protein>
    <submittedName>
        <fullName evidence="2">Uncharacterized protein</fullName>
    </submittedName>
</protein>
<feature type="compositionally biased region" description="Low complexity" evidence="1">
    <location>
        <begin position="68"/>
        <end position="78"/>
    </location>
</feature>
<keyword evidence="3" id="KW-1185">Reference proteome</keyword>
<proteinExistence type="predicted"/>
<feature type="region of interest" description="Disordered" evidence="1">
    <location>
        <begin position="233"/>
        <end position="258"/>
    </location>
</feature>
<feature type="region of interest" description="Disordered" evidence="1">
    <location>
        <begin position="1"/>
        <end position="164"/>
    </location>
</feature>
<feature type="compositionally biased region" description="Basic and acidic residues" evidence="1">
    <location>
        <begin position="90"/>
        <end position="102"/>
    </location>
</feature>
<reference evidence="2 3" key="1">
    <citation type="submission" date="2014-04" db="EMBL/GenBank/DDBJ databases">
        <title>Evolutionary Origins and Diversification of the Mycorrhizal Mutualists.</title>
        <authorList>
            <consortium name="DOE Joint Genome Institute"/>
            <consortium name="Mycorrhizal Genomics Consortium"/>
            <person name="Kohler A."/>
            <person name="Kuo A."/>
            <person name="Nagy L.G."/>
            <person name="Floudas D."/>
            <person name="Copeland A."/>
            <person name="Barry K.W."/>
            <person name="Cichocki N."/>
            <person name="Veneault-Fourrey C."/>
            <person name="LaButti K."/>
            <person name="Lindquist E.A."/>
            <person name="Lipzen A."/>
            <person name="Lundell T."/>
            <person name="Morin E."/>
            <person name="Murat C."/>
            <person name="Riley R."/>
            <person name="Ohm R."/>
            <person name="Sun H."/>
            <person name="Tunlid A."/>
            <person name="Henrissat B."/>
            <person name="Grigoriev I.V."/>
            <person name="Hibbett D.S."/>
            <person name="Martin F."/>
        </authorList>
    </citation>
    <scope>NUCLEOTIDE SEQUENCE [LARGE SCALE GENOMIC DNA]</scope>
    <source>
        <strain evidence="2 3">MD-312</strain>
    </source>
</reference>
<evidence type="ECO:0000313" key="2">
    <source>
        <dbReference type="EMBL" id="KIJ61663.1"/>
    </source>
</evidence>
<sequence length="356" mass="38575">MSKSQLEKGVAKKNKPKALAAGDTDGEREVNREGGGHGKKSKALITLADEDEESDDHGYIRSAKAKAKLASPPQSAKPLPVELTLSGNPRKKDIETAERDIMGRGAKGNENAGDSALTDEETADNGDLPAKLATLRRSLSPCKTKSGIPSHTKTTAMQKRSMSRFCRPKPASLESCETVKPPQLRRRRDVCISAKRESFQSPLLADFYLHGDESKAEDNANHMLLQHTGSFLRESQSEPPLRARPQKSQVKNETQGEKSLGTFAPVQACIPEVEAVVTIEKALPLDILDRIKQSAVRHLGMGGGDDSDPLDCPVNEHPTPIIIHGATSRSWISLSLDDYLSPLKLDSAPSFDSTTS</sequence>
<gene>
    <name evidence="2" type="ORF">HYDPIDRAFT_31001</name>
</gene>
<evidence type="ECO:0000313" key="3">
    <source>
        <dbReference type="Proteomes" id="UP000053820"/>
    </source>
</evidence>
<name>A0A0C9W525_9AGAM</name>
<feature type="compositionally biased region" description="Polar residues" evidence="1">
    <location>
        <begin position="141"/>
        <end position="160"/>
    </location>
</feature>
<feature type="compositionally biased region" description="Basic and acidic residues" evidence="1">
    <location>
        <begin position="25"/>
        <end position="36"/>
    </location>
</feature>
<dbReference type="AlphaFoldDB" id="A0A0C9W525"/>
<dbReference type="EMBL" id="KN839860">
    <property type="protein sequence ID" value="KIJ61663.1"/>
    <property type="molecule type" value="Genomic_DNA"/>
</dbReference>
<accession>A0A0C9W525</accession>
<organism evidence="2 3">
    <name type="scientific">Hydnomerulius pinastri MD-312</name>
    <dbReference type="NCBI Taxonomy" id="994086"/>
    <lineage>
        <taxon>Eukaryota</taxon>
        <taxon>Fungi</taxon>
        <taxon>Dikarya</taxon>
        <taxon>Basidiomycota</taxon>
        <taxon>Agaricomycotina</taxon>
        <taxon>Agaricomycetes</taxon>
        <taxon>Agaricomycetidae</taxon>
        <taxon>Boletales</taxon>
        <taxon>Boletales incertae sedis</taxon>
        <taxon>Leucogyrophana</taxon>
    </lineage>
</organism>